<reference evidence="4 5" key="2">
    <citation type="submission" date="2016-09" db="EMBL/GenBank/DDBJ databases">
        <authorList>
            <person name="Inglin R.C."/>
        </authorList>
    </citation>
    <scope>NUCLEOTIDE SEQUENCE [LARGE SCALE GENOMIC DNA]</scope>
    <source>
        <strain evidence="4 5">RI-517</strain>
    </source>
</reference>
<dbReference type="Proteomes" id="UP000234349">
    <property type="component" value="Unassembled WGS sequence"/>
</dbReference>
<proteinExistence type="predicted"/>
<keyword evidence="1" id="KW-0238">DNA-binding</keyword>
<evidence type="ECO:0000313" key="4">
    <source>
        <dbReference type="EMBL" id="PKX75969.1"/>
    </source>
</evidence>
<dbReference type="SMART" id="SM00530">
    <property type="entry name" value="HTH_XRE"/>
    <property type="match status" value="1"/>
</dbReference>
<gene>
    <name evidence="3" type="primary">orf1</name>
    <name evidence="4" type="ORF">CUR37_09850</name>
</gene>
<evidence type="ECO:0000313" key="3">
    <source>
        <dbReference type="EMBL" id="CAA86940.1"/>
    </source>
</evidence>
<dbReference type="EMBL" id="MKGH01000063">
    <property type="protein sequence ID" value="PKX75969.1"/>
    <property type="molecule type" value="Genomic_DNA"/>
</dbReference>
<dbReference type="PANTHER" id="PTHR46558:SF4">
    <property type="entry name" value="DNA-BIDING PHAGE PROTEIN"/>
    <property type="match status" value="1"/>
</dbReference>
<dbReference type="GO" id="GO:0003677">
    <property type="term" value="F:DNA binding"/>
    <property type="evidence" value="ECO:0007669"/>
    <property type="project" value="UniProtKB-KW"/>
</dbReference>
<sequence length="87" mass="9901">MIEENDSIKLLNYFELNTVKGGGSKEIAGNLRKIRLSKEITRTKVADALTVDVTTIARYEEGKRIPDIDTLIALSKLYEKKIEEIIY</sequence>
<dbReference type="PANTHER" id="PTHR46558">
    <property type="entry name" value="TRACRIPTIONAL REGULATORY PROTEIN-RELATED-RELATED"/>
    <property type="match status" value="1"/>
</dbReference>
<accession>Q48863</accession>
<dbReference type="Pfam" id="PF01381">
    <property type="entry name" value="HTH_3"/>
    <property type="match status" value="1"/>
</dbReference>
<dbReference type="EMBL" id="Z46867">
    <property type="protein sequence ID" value="CAA86940.1"/>
    <property type="molecule type" value="Genomic_DNA"/>
</dbReference>
<dbReference type="Gene3D" id="1.10.260.40">
    <property type="entry name" value="lambda repressor-like DNA-binding domains"/>
    <property type="match status" value="1"/>
</dbReference>
<reference evidence="3" key="1">
    <citation type="journal article" date="1995" name="J. Bacteriol.">
        <title>The genes involved in production of and immunity to sakacin A, a bacteriocin from Lactobacillus sake Lb706.</title>
        <authorList>
            <person name="Axelsson L."/>
            <person name="Holck A."/>
        </authorList>
    </citation>
    <scope>NUCLEOTIDE SEQUENCE</scope>
    <source>
        <strain evidence="3">Lb706</strain>
    </source>
</reference>
<dbReference type="PIR" id="A56273">
    <property type="entry name" value="A56273"/>
</dbReference>
<dbReference type="InterPro" id="IPR010982">
    <property type="entry name" value="Lambda_DNA-bd_dom_sf"/>
</dbReference>
<dbReference type="SUPFAM" id="SSF47413">
    <property type="entry name" value="lambda repressor-like DNA-binding domains"/>
    <property type="match status" value="1"/>
</dbReference>
<dbReference type="AlphaFoldDB" id="Q48863"/>
<organism evidence="3">
    <name type="scientific">Latilactobacillus sakei</name>
    <name type="common">Lactobacillus sakei</name>
    <dbReference type="NCBI Taxonomy" id="1599"/>
    <lineage>
        <taxon>Bacteria</taxon>
        <taxon>Bacillati</taxon>
        <taxon>Bacillota</taxon>
        <taxon>Bacilli</taxon>
        <taxon>Lactobacillales</taxon>
        <taxon>Lactobacillaceae</taxon>
        <taxon>Latilactobacillus</taxon>
    </lineage>
</organism>
<evidence type="ECO:0000256" key="1">
    <source>
        <dbReference type="ARBA" id="ARBA00023125"/>
    </source>
</evidence>
<dbReference type="PROSITE" id="PS50943">
    <property type="entry name" value="HTH_CROC1"/>
    <property type="match status" value="1"/>
</dbReference>
<protein>
    <submittedName>
        <fullName evidence="3">Orf1 protein</fullName>
    </submittedName>
    <submittedName>
        <fullName evidence="4">XRE family transcriptional regulator</fullName>
    </submittedName>
</protein>
<feature type="domain" description="HTH cro/C1-type" evidence="2">
    <location>
        <begin position="31"/>
        <end position="85"/>
    </location>
</feature>
<evidence type="ECO:0000259" key="2">
    <source>
        <dbReference type="PROSITE" id="PS50943"/>
    </source>
</evidence>
<dbReference type="RefSeq" id="WP_076981510.1">
    <property type="nucleotide sequence ID" value="NZ_JAHIAI010000055.1"/>
</dbReference>
<name>Q48863_LATSK</name>
<dbReference type="InterPro" id="IPR001387">
    <property type="entry name" value="Cro/C1-type_HTH"/>
</dbReference>
<evidence type="ECO:0000313" key="5">
    <source>
        <dbReference type="Proteomes" id="UP000234349"/>
    </source>
</evidence>
<dbReference type="CDD" id="cd00093">
    <property type="entry name" value="HTH_XRE"/>
    <property type="match status" value="1"/>
</dbReference>